<comment type="caution">
    <text evidence="1">The sequence shown here is derived from an EMBL/GenBank/DDBJ whole genome shotgun (WGS) entry which is preliminary data.</text>
</comment>
<dbReference type="Proteomes" id="UP000789831">
    <property type="component" value="Unassembled WGS sequence"/>
</dbReference>
<organism evidence="1 2">
    <name type="scientific">Ambispora gerdemannii</name>
    <dbReference type="NCBI Taxonomy" id="144530"/>
    <lineage>
        <taxon>Eukaryota</taxon>
        <taxon>Fungi</taxon>
        <taxon>Fungi incertae sedis</taxon>
        <taxon>Mucoromycota</taxon>
        <taxon>Glomeromycotina</taxon>
        <taxon>Glomeromycetes</taxon>
        <taxon>Archaeosporales</taxon>
        <taxon>Ambisporaceae</taxon>
        <taxon>Ambispora</taxon>
    </lineage>
</organism>
<protein>
    <submittedName>
        <fullName evidence="1">13340_t:CDS:1</fullName>
    </submittedName>
</protein>
<sequence>MAFYNVNELDIAINITSNTLNTIALTIPAFTLKTCQSYNLGEEDSVTTPSQQQAYFCIEIPHSHENETPL</sequence>
<accession>A0A9N8V4X6</accession>
<keyword evidence="2" id="KW-1185">Reference proteome</keyword>
<evidence type="ECO:0000313" key="2">
    <source>
        <dbReference type="Proteomes" id="UP000789831"/>
    </source>
</evidence>
<gene>
    <name evidence="1" type="ORF">AGERDE_LOCUS832</name>
</gene>
<name>A0A9N8V4X6_9GLOM</name>
<evidence type="ECO:0000313" key="1">
    <source>
        <dbReference type="EMBL" id="CAG8438121.1"/>
    </source>
</evidence>
<proteinExistence type="predicted"/>
<dbReference type="EMBL" id="CAJVPL010000046">
    <property type="protein sequence ID" value="CAG8438121.1"/>
    <property type="molecule type" value="Genomic_DNA"/>
</dbReference>
<reference evidence="1" key="1">
    <citation type="submission" date="2021-06" db="EMBL/GenBank/DDBJ databases">
        <authorList>
            <person name="Kallberg Y."/>
            <person name="Tangrot J."/>
            <person name="Rosling A."/>
        </authorList>
    </citation>
    <scope>NUCLEOTIDE SEQUENCE</scope>
    <source>
        <strain evidence="1">MT106</strain>
    </source>
</reference>
<dbReference type="AlphaFoldDB" id="A0A9N8V4X6"/>